<dbReference type="EC" id="2.7.4.8" evidence="2 9"/>
<evidence type="ECO:0000313" key="12">
    <source>
        <dbReference type="Proteomes" id="UP000516361"/>
    </source>
</evidence>
<comment type="similarity">
    <text evidence="1 9">Belongs to the guanylate kinase family.</text>
</comment>
<dbReference type="GO" id="GO:0005524">
    <property type="term" value="F:ATP binding"/>
    <property type="evidence" value="ECO:0007669"/>
    <property type="project" value="UniProtKB-UniRule"/>
</dbReference>
<dbReference type="PANTHER" id="PTHR23117:SF13">
    <property type="entry name" value="GUANYLATE KINASE"/>
    <property type="match status" value="1"/>
</dbReference>
<keyword evidence="12" id="KW-1185">Reference proteome</keyword>
<proteinExistence type="inferred from homology"/>
<dbReference type="Gene3D" id="3.30.63.10">
    <property type="entry name" value="Guanylate Kinase phosphate binding domain"/>
    <property type="match status" value="1"/>
</dbReference>
<dbReference type="InParanoid" id="A0A7G1G1E6"/>
<evidence type="ECO:0000259" key="10">
    <source>
        <dbReference type="PROSITE" id="PS50052"/>
    </source>
</evidence>
<accession>A0A7G1G1E6</accession>
<dbReference type="SUPFAM" id="SSF52540">
    <property type="entry name" value="P-loop containing nucleoside triphosphate hydrolases"/>
    <property type="match status" value="1"/>
</dbReference>
<dbReference type="GO" id="GO:0004385">
    <property type="term" value="F:GMP kinase activity"/>
    <property type="evidence" value="ECO:0007669"/>
    <property type="project" value="UniProtKB-UniRule"/>
</dbReference>
<dbReference type="InterPro" id="IPR017665">
    <property type="entry name" value="Guanylate_kinase"/>
</dbReference>
<reference evidence="11 12" key="1">
    <citation type="submission" date="2018-06" db="EMBL/GenBank/DDBJ databases">
        <title>Genome sequencing of Oceanotoga sp. sy52.</title>
        <authorList>
            <person name="Mori K."/>
        </authorList>
    </citation>
    <scope>NUCLEOTIDE SEQUENCE [LARGE SCALE GENOMIC DNA]</scope>
    <source>
        <strain evidence="12">sy52</strain>
    </source>
</reference>
<dbReference type="KEGG" id="ocy:OSSY52_02320"/>
<evidence type="ECO:0000256" key="3">
    <source>
        <dbReference type="ARBA" id="ARBA00016296"/>
    </source>
</evidence>
<organism evidence="11 12">
    <name type="scientific">Tepiditoga spiralis</name>
    <dbReference type="NCBI Taxonomy" id="2108365"/>
    <lineage>
        <taxon>Bacteria</taxon>
        <taxon>Thermotogati</taxon>
        <taxon>Thermotogota</taxon>
        <taxon>Thermotogae</taxon>
        <taxon>Petrotogales</taxon>
        <taxon>Petrotogaceae</taxon>
        <taxon>Tepiditoga</taxon>
    </lineage>
</organism>
<comment type="function">
    <text evidence="9">Essential for recycling GMP and indirectly, cGMP.</text>
</comment>
<keyword evidence="6 9" id="KW-0418">Kinase</keyword>
<dbReference type="InterPro" id="IPR020590">
    <property type="entry name" value="Guanylate_kinase_CS"/>
</dbReference>
<dbReference type="InterPro" id="IPR008145">
    <property type="entry name" value="GK/Ca_channel_bsu"/>
</dbReference>
<dbReference type="HAMAP" id="MF_00328">
    <property type="entry name" value="Guanylate_kinase"/>
    <property type="match status" value="1"/>
</dbReference>
<dbReference type="Gene3D" id="3.40.50.300">
    <property type="entry name" value="P-loop containing nucleotide triphosphate hydrolases"/>
    <property type="match status" value="1"/>
</dbReference>
<keyword evidence="7 9" id="KW-0067">ATP-binding</keyword>
<evidence type="ECO:0000256" key="5">
    <source>
        <dbReference type="ARBA" id="ARBA00022741"/>
    </source>
</evidence>
<comment type="subcellular location">
    <subcellularLocation>
        <location evidence="9">Cytoplasm</location>
    </subcellularLocation>
</comment>
<keyword evidence="5 9" id="KW-0547">Nucleotide-binding</keyword>
<dbReference type="GO" id="GO:0005829">
    <property type="term" value="C:cytosol"/>
    <property type="evidence" value="ECO:0007669"/>
    <property type="project" value="TreeGrafter"/>
</dbReference>
<keyword evidence="9" id="KW-0963">Cytoplasm</keyword>
<comment type="catalytic activity">
    <reaction evidence="9">
        <text>GMP + ATP = GDP + ADP</text>
        <dbReference type="Rhea" id="RHEA:20780"/>
        <dbReference type="ChEBI" id="CHEBI:30616"/>
        <dbReference type="ChEBI" id="CHEBI:58115"/>
        <dbReference type="ChEBI" id="CHEBI:58189"/>
        <dbReference type="ChEBI" id="CHEBI:456216"/>
        <dbReference type="EC" id="2.7.4.8"/>
    </reaction>
</comment>
<sequence>MKGILYVVSGPSGAGKSSMIKKALNVVDGFTFSVSYTTRAMRPGEKDGIDYNFISEEQFKKMEKNNEFLECAEVHGYYYGTGKEEIKNKLAEGYNIVLDVDVQGALNIKKVMADDTVLIFIAPPSYEELRRRLEGRGTENHKDLTKRLEDAHWELSKIYDFDYLIVNQNLNESINQLISIIIAEQLNINRIGQHLGKYKFFKQTFNER</sequence>
<evidence type="ECO:0000313" key="11">
    <source>
        <dbReference type="EMBL" id="BBE30091.1"/>
    </source>
</evidence>
<evidence type="ECO:0000256" key="7">
    <source>
        <dbReference type="ARBA" id="ARBA00022840"/>
    </source>
</evidence>
<dbReference type="AlphaFoldDB" id="A0A7G1G1E6"/>
<dbReference type="InterPro" id="IPR027417">
    <property type="entry name" value="P-loop_NTPase"/>
</dbReference>
<evidence type="ECO:0000256" key="4">
    <source>
        <dbReference type="ARBA" id="ARBA00022679"/>
    </source>
</evidence>
<evidence type="ECO:0000256" key="6">
    <source>
        <dbReference type="ARBA" id="ARBA00022777"/>
    </source>
</evidence>
<feature type="domain" description="Guanylate kinase-like" evidence="10">
    <location>
        <begin position="3"/>
        <end position="182"/>
    </location>
</feature>
<dbReference type="Proteomes" id="UP000516361">
    <property type="component" value="Chromosome"/>
</dbReference>
<dbReference type="InterPro" id="IPR008144">
    <property type="entry name" value="Guanylate_kin-like_dom"/>
</dbReference>
<dbReference type="FunFam" id="3.30.63.10:FF:000002">
    <property type="entry name" value="Guanylate kinase 1"/>
    <property type="match status" value="1"/>
</dbReference>
<evidence type="ECO:0000256" key="9">
    <source>
        <dbReference type="HAMAP-Rule" id="MF_00328"/>
    </source>
</evidence>
<dbReference type="Pfam" id="PF00625">
    <property type="entry name" value="Guanylate_kin"/>
    <property type="match status" value="1"/>
</dbReference>
<dbReference type="FunCoup" id="A0A7G1G1E6">
    <property type="interactions" value="328"/>
</dbReference>
<dbReference type="PROSITE" id="PS50052">
    <property type="entry name" value="GUANYLATE_KINASE_2"/>
    <property type="match status" value="1"/>
</dbReference>
<dbReference type="PANTHER" id="PTHR23117">
    <property type="entry name" value="GUANYLATE KINASE-RELATED"/>
    <property type="match status" value="1"/>
</dbReference>
<dbReference type="EMBL" id="AP018712">
    <property type="protein sequence ID" value="BBE30091.1"/>
    <property type="molecule type" value="Genomic_DNA"/>
</dbReference>
<protein>
    <recommendedName>
        <fullName evidence="3 9">Guanylate kinase</fullName>
        <ecNumber evidence="2 9">2.7.4.8</ecNumber>
    </recommendedName>
    <alternativeName>
        <fullName evidence="8 9">GMP kinase</fullName>
    </alternativeName>
</protein>
<dbReference type="CDD" id="cd00071">
    <property type="entry name" value="GMPK"/>
    <property type="match status" value="1"/>
</dbReference>
<dbReference type="NCBIfam" id="TIGR03263">
    <property type="entry name" value="guanyl_kin"/>
    <property type="match status" value="1"/>
</dbReference>
<evidence type="ECO:0000256" key="1">
    <source>
        <dbReference type="ARBA" id="ARBA00005790"/>
    </source>
</evidence>
<gene>
    <name evidence="9 11" type="primary">gmk</name>
    <name evidence="11" type="ORF">OSSY52_02320</name>
</gene>
<evidence type="ECO:0000256" key="2">
    <source>
        <dbReference type="ARBA" id="ARBA00012961"/>
    </source>
</evidence>
<keyword evidence="4 9" id="KW-0808">Transferase</keyword>
<evidence type="ECO:0000256" key="8">
    <source>
        <dbReference type="ARBA" id="ARBA00030128"/>
    </source>
</evidence>
<dbReference type="RefSeq" id="WP_190615223.1">
    <property type="nucleotide sequence ID" value="NZ_AP018712.1"/>
</dbReference>
<dbReference type="SMART" id="SM00072">
    <property type="entry name" value="GuKc"/>
    <property type="match status" value="1"/>
</dbReference>
<dbReference type="PROSITE" id="PS00856">
    <property type="entry name" value="GUANYLATE_KINASE_1"/>
    <property type="match status" value="1"/>
</dbReference>
<feature type="binding site" evidence="9">
    <location>
        <begin position="10"/>
        <end position="17"/>
    </location>
    <ligand>
        <name>ATP</name>
        <dbReference type="ChEBI" id="CHEBI:30616"/>
    </ligand>
</feature>
<name>A0A7G1G1E6_9BACT</name>